<comment type="similarity">
    <text evidence="4">Belongs to the venom Kunitz-type family. 01 (intermediate) subfamily.</text>
</comment>
<dbReference type="AlphaFoldDB" id="A0A0C2GR88"/>
<evidence type="ECO:0000256" key="1">
    <source>
        <dbReference type="ARBA" id="ARBA00022690"/>
    </source>
</evidence>
<gene>
    <name evidence="8" type="ORF">ANCDUO_08097</name>
</gene>
<dbReference type="Gene3D" id="4.10.410.10">
    <property type="entry name" value="Pancreatic trypsin inhibitor Kunitz domain"/>
    <property type="match status" value="1"/>
</dbReference>
<sequence>MRPLLLALFLVIFFSLCIYAKDSYDYKYQINKRCLGKRYTGPRRCKARIERFSYSTSKGKCVRFFYSGCSAGPNNFKTKKACVKACERFGYKP</sequence>
<evidence type="ECO:0000313" key="9">
    <source>
        <dbReference type="Proteomes" id="UP000054047"/>
    </source>
</evidence>
<dbReference type="SUPFAM" id="SSF57362">
    <property type="entry name" value="BPTI-like"/>
    <property type="match status" value="1"/>
</dbReference>
<organism evidence="8 9">
    <name type="scientific">Ancylostoma duodenale</name>
    <dbReference type="NCBI Taxonomy" id="51022"/>
    <lineage>
        <taxon>Eukaryota</taxon>
        <taxon>Metazoa</taxon>
        <taxon>Ecdysozoa</taxon>
        <taxon>Nematoda</taxon>
        <taxon>Chromadorea</taxon>
        <taxon>Rhabditida</taxon>
        <taxon>Rhabditina</taxon>
        <taxon>Rhabditomorpha</taxon>
        <taxon>Strongyloidea</taxon>
        <taxon>Ancylostomatidae</taxon>
        <taxon>Ancylostomatinae</taxon>
        <taxon>Ancylostoma</taxon>
    </lineage>
</organism>
<evidence type="ECO:0000256" key="6">
    <source>
        <dbReference type="SAM" id="SignalP"/>
    </source>
</evidence>
<dbReference type="InterPro" id="IPR036880">
    <property type="entry name" value="Kunitz_BPTI_sf"/>
</dbReference>
<evidence type="ECO:0000256" key="5">
    <source>
        <dbReference type="ARBA" id="ARBA00093388"/>
    </source>
</evidence>
<keyword evidence="9" id="KW-1185">Reference proteome</keyword>
<keyword evidence="2" id="KW-0722">Serine protease inhibitor</keyword>
<keyword evidence="6" id="KW-0732">Signal</keyword>
<evidence type="ECO:0000256" key="3">
    <source>
        <dbReference type="ARBA" id="ARBA00023157"/>
    </source>
</evidence>
<evidence type="ECO:0000256" key="4">
    <source>
        <dbReference type="ARBA" id="ARBA00049646"/>
    </source>
</evidence>
<dbReference type="OrthoDB" id="4473401at2759"/>
<dbReference type="SMART" id="SM00131">
    <property type="entry name" value="KU"/>
    <property type="match status" value="1"/>
</dbReference>
<feature type="signal peptide" evidence="6">
    <location>
        <begin position="1"/>
        <end position="20"/>
    </location>
</feature>
<dbReference type="PANTHER" id="PTHR47247">
    <property type="entry name" value="KUNITZ-TYPE PROTEASE INHIBITOR 2"/>
    <property type="match status" value="1"/>
</dbReference>
<dbReference type="Pfam" id="PF00014">
    <property type="entry name" value="Kunitz_BPTI"/>
    <property type="match status" value="1"/>
</dbReference>
<dbReference type="InterPro" id="IPR002223">
    <property type="entry name" value="Kunitz_BPTI"/>
</dbReference>
<accession>A0A0C2GR88</accession>
<comment type="function">
    <text evidence="5">Serine protease inhibitor that inhibits trypsin at a molar ratio of 1:1.</text>
</comment>
<dbReference type="PROSITE" id="PS00280">
    <property type="entry name" value="BPTI_KUNITZ_1"/>
    <property type="match status" value="1"/>
</dbReference>
<evidence type="ECO:0000313" key="8">
    <source>
        <dbReference type="EMBL" id="KIH61624.1"/>
    </source>
</evidence>
<evidence type="ECO:0000256" key="2">
    <source>
        <dbReference type="ARBA" id="ARBA00022900"/>
    </source>
</evidence>
<dbReference type="InterPro" id="IPR020901">
    <property type="entry name" value="Prtase_inh_Kunz-CS"/>
</dbReference>
<dbReference type="GO" id="GO:0004867">
    <property type="term" value="F:serine-type endopeptidase inhibitor activity"/>
    <property type="evidence" value="ECO:0007669"/>
    <property type="project" value="UniProtKB-KW"/>
</dbReference>
<name>A0A0C2GR88_9BILA</name>
<dbReference type="PROSITE" id="PS50279">
    <property type="entry name" value="BPTI_KUNITZ_2"/>
    <property type="match status" value="1"/>
</dbReference>
<reference evidence="8 9" key="1">
    <citation type="submission" date="2013-12" db="EMBL/GenBank/DDBJ databases">
        <title>Draft genome of the parsitic nematode Ancylostoma duodenale.</title>
        <authorList>
            <person name="Mitreva M."/>
        </authorList>
    </citation>
    <scope>NUCLEOTIDE SEQUENCE [LARGE SCALE GENOMIC DNA]</scope>
    <source>
        <strain evidence="8 9">Zhejiang</strain>
    </source>
</reference>
<evidence type="ECO:0000259" key="7">
    <source>
        <dbReference type="PROSITE" id="PS50279"/>
    </source>
</evidence>
<proteinExistence type="inferred from homology"/>
<keyword evidence="1" id="KW-0646">Protease inhibitor</keyword>
<protein>
    <submittedName>
        <fullName evidence="8">Kunitz/Bovine pancreatic trypsin inhibitor domain protein</fullName>
    </submittedName>
</protein>
<dbReference type="PANTHER" id="PTHR47247:SF1">
    <property type="entry name" value="KUNITZ-TYPE PROTEASE INHIBITOR 2"/>
    <property type="match status" value="1"/>
</dbReference>
<keyword evidence="3" id="KW-1015">Disulfide bond</keyword>
<feature type="domain" description="BPTI/Kunitz inhibitor" evidence="7">
    <location>
        <begin position="34"/>
        <end position="86"/>
    </location>
</feature>
<dbReference type="Proteomes" id="UP000054047">
    <property type="component" value="Unassembled WGS sequence"/>
</dbReference>
<dbReference type="CDD" id="cd00109">
    <property type="entry name" value="Kunitz-type"/>
    <property type="match status" value="1"/>
</dbReference>
<feature type="chain" id="PRO_5002149341" evidence="6">
    <location>
        <begin position="21"/>
        <end position="93"/>
    </location>
</feature>
<dbReference type="EMBL" id="KN729951">
    <property type="protein sequence ID" value="KIH61624.1"/>
    <property type="molecule type" value="Genomic_DNA"/>
</dbReference>